<dbReference type="EMBL" id="CAMKVN010007915">
    <property type="protein sequence ID" value="CAI2191987.1"/>
    <property type="molecule type" value="Genomic_DNA"/>
</dbReference>
<organism evidence="1 2">
    <name type="scientific">Funneliformis geosporum</name>
    <dbReference type="NCBI Taxonomy" id="1117311"/>
    <lineage>
        <taxon>Eukaryota</taxon>
        <taxon>Fungi</taxon>
        <taxon>Fungi incertae sedis</taxon>
        <taxon>Mucoromycota</taxon>
        <taxon>Glomeromycotina</taxon>
        <taxon>Glomeromycetes</taxon>
        <taxon>Glomerales</taxon>
        <taxon>Glomeraceae</taxon>
        <taxon>Funneliformis</taxon>
    </lineage>
</organism>
<feature type="non-terminal residue" evidence="1">
    <location>
        <position position="1"/>
    </location>
</feature>
<evidence type="ECO:0000313" key="1">
    <source>
        <dbReference type="EMBL" id="CAI2191987.1"/>
    </source>
</evidence>
<dbReference type="AlphaFoldDB" id="A0A9W4WX06"/>
<comment type="caution">
    <text evidence="1">The sequence shown here is derived from an EMBL/GenBank/DDBJ whole genome shotgun (WGS) entry which is preliminary data.</text>
</comment>
<evidence type="ECO:0000313" key="2">
    <source>
        <dbReference type="Proteomes" id="UP001153678"/>
    </source>
</evidence>
<gene>
    <name evidence="1" type="ORF">FWILDA_LOCUS15349</name>
</gene>
<proteinExistence type="predicted"/>
<dbReference type="OrthoDB" id="2474645at2759"/>
<sequence length="58" mass="6656">MSPEEAKILKFDQERSIADTMALKSYDEENAMEGLKAKNTTQWKIACYKAEKNLEKSV</sequence>
<name>A0A9W4WX06_9GLOM</name>
<dbReference type="Proteomes" id="UP001153678">
    <property type="component" value="Unassembled WGS sequence"/>
</dbReference>
<reference evidence="1" key="1">
    <citation type="submission" date="2022-08" db="EMBL/GenBank/DDBJ databases">
        <authorList>
            <person name="Kallberg Y."/>
            <person name="Tangrot J."/>
            <person name="Rosling A."/>
        </authorList>
    </citation>
    <scope>NUCLEOTIDE SEQUENCE</scope>
    <source>
        <strain evidence="1">Wild A</strain>
    </source>
</reference>
<protein>
    <submittedName>
        <fullName evidence="1">9306_t:CDS:1</fullName>
    </submittedName>
</protein>
<keyword evidence="2" id="KW-1185">Reference proteome</keyword>
<accession>A0A9W4WX06</accession>